<proteinExistence type="predicted"/>
<dbReference type="RefSeq" id="WP_251492861.1">
    <property type="nucleotide sequence ID" value="NZ_CAJSLV010000064.1"/>
</dbReference>
<reference evidence="1" key="1">
    <citation type="submission" date="2021-05" db="EMBL/GenBank/DDBJ databases">
        <authorList>
            <person name="Arsene-Ploetze F."/>
        </authorList>
    </citation>
    <scope>NUCLEOTIDE SEQUENCE</scope>
    <source>
        <strain evidence="1">DSM 42138</strain>
    </source>
</reference>
<dbReference type="AlphaFoldDB" id="A0A9W4E8K7"/>
<dbReference type="Proteomes" id="UP001152519">
    <property type="component" value="Unassembled WGS sequence"/>
</dbReference>
<name>A0A9W4E8K7_9ACTN</name>
<evidence type="ECO:0000313" key="1">
    <source>
        <dbReference type="EMBL" id="CAG6395594.1"/>
    </source>
</evidence>
<protein>
    <submittedName>
        <fullName evidence="1">Uncharacterized protein</fullName>
    </submittedName>
</protein>
<comment type="caution">
    <text evidence="1">The sequence shown here is derived from an EMBL/GenBank/DDBJ whole genome shotgun (WGS) entry which is preliminary data.</text>
</comment>
<dbReference type="EMBL" id="CAJSLV010000064">
    <property type="protein sequence ID" value="CAG6395594.1"/>
    <property type="molecule type" value="Genomic_DNA"/>
</dbReference>
<gene>
    <name evidence="1" type="ORF">SCOCK_340019</name>
</gene>
<evidence type="ECO:0000313" key="2">
    <source>
        <dbReference type="Proteomes" id="UP001152519"/>
    </source>
</evidence>
<sequence length="79" mass="8795">MLITETGVAESDRKEQQVRDLFQGAAKAGVIGLVWYDQRKDWPGSTQMMDWRIDTSVGARAAFRVESARYGFGHPFGSG</sequence>
<keyword evidence="2" id="KW-1185">Reference proteome</keyword>
<organism evidence="1 2">
    <name type="scientific">Actinacidiphila cocklensis</name>
    <dbReference type="NCBI Taxonomy" id="887465"/>
    <lineage>
        <taxon>Bacteria</taxon>
        <taxon>Bacillati</taxon>
        <taxon>Actinomycetota</taxon>
        <taxon>Actinomycetes</taxon>
        <taxon>Kitasatosporales</taxon>
        <taxon>Streptomycetaceae</taxon>
        <taxon>Actinacidiphila</taxon>
    </lineage>
</organism>
<accession>A0A9W4E8K7</accession>